<dbReference type="AlphaFoldDB" id="A0A6A6G2J1"/>
<name>A0A6A6G2J1_9PEZI</name>
<feature type="compositionally biased region" description="Polar residues" evidence="1">
    <location>
        <begin position="347"/>
        <end position="374"/>
    </location>
</feature>
<organism evidence="2 3">
    <name type="scientific">Elsinoe ampelina</name>
    <dbReference type="NCBI Taxonomy" id="302913"/>
    <lineage>
        <taxon>Eukaryota</taxon>
        <taxon>Fungi</taxon>
        <taxon>Dikarya</taxon>
        <taxon>Ascomycota</taxon>
        <taxon>Pezizomycotina</taxon>
        <taxon>Dothideomycetes</taxon>
        <taxon>Dothideomycetidae</taxon>
        <taxon>Myriangiales</taxon>
        <taxon>Elsinoaceae</taxon>
        <taxon>Elsinoe</taxon>
    </lineage>
</organism>
<dbReference type="Proteomes" id="UP000799538">
    <property type="component" value="Unassembled WGS sequence"/>
</dbReference>
<gene>
    <name evidence="2" type="ORF">BDZ85DRAFT_268273</name>
</gene>
<evidence type="ECO:0000313" key="3">
    <source>
        <dbReference type="Proteomes" id="UP000799538"/>
    </source>
</evidence>
<accession>A0A6A6G2J1</accession>
<reference evidence="3" key="1">
    <citation type="journal article" date="2020" name="Stud. Mycol.">
        <title>101 Dothideomycetes genomes: A test case for predicting lifestyles and emergence of pathogens.</title>
        <authorList>
            <person name="Haridas S."/>
            <person name="Albert R."/>
            <person name="Binder M."/>
            <person name="Bloem J."/>
            <person name="LaButti K."/>
            <person name="Salamov A."/>
            <person name="Andreopoulos B."/>
            <person name="Baker S."/>
            <person name="Barry K."/>
            <person name="Bills G."/>
            <person name="Bluhm B."/>
            <person name="Cannon C."/>
            <person name="Castanera R."/>
            <person name="Culley D."/>
            <person name="Daum C."/>
            <person name="Ezra D."/>
            <person name="Gonzalez J."/>
            <person name="Henrissat B."/>
            <person name="Kuo A."/>
            <person name="Liang C."/>
            <person name="Lipzen A."/>
            <person name="Lutzoni F."/>
            <person name="Magnuson J."/>
            <person name="Mondo S."/>
            <person name="Nolan M."/>
            <person name="Ohm R."/>
            <person name="Pangilinan J."/>
            <person name="Park H.-J."/>
            <person name="Ramirez L."/>
            <person name="Alfaro M."/>
            <person name="Sun H."/>
            <person name="Tritt A."/>
            <person name="Yoshinaga Y."/>
            <person name="Zwiers L.-H."/>
            <person name="Turgeon B."/>
            <person name="Goodwin S."/>
            <person name="Spatafora J."/>
            <person name="Crous P."/>
            <person name="Grigoriev I."/>
        </authorList>
    </citation>
    <scope>NUCLEOTIDE SEQUENCE [LARGE SCALE GENOMIC DNA]</scope>
    <source>
        <strain evidence="3">CECT 20119</strain>
    </source>
</reference>
<sequence length="374" mass="41490">MRPTCNDVALLLQWMKAYAEGVTINREAGGAVGGAQSIERGHICVQIDKAIPSAYDTNNSARPVKSTRKYIRNQNDIDNVRKFIEANTARLEGTMHARRLVGTDECDFDIFEAGYTDNASRRKTEHARHASSNRLLYLVDAIFRTLLASSGVSMIYRTIMVLDSPDQAGLAEHLVTKLGGGYVEDGGCNGTYAGHSVGKSRTIDPLIYELQRLENVQRGVVTHMAQVFLEEANQKLGGYSEETTSISKTLAYANAKITREALRAHDVLTEANQLREFNRARMLKLAPDALKAMRLYTVVDDHLEDMIDDFSRYSALDRVSVLSLQQAIDQASMSHLNPFKRPPPEQDLTQEASSTTQVTKSSSAYLPSSQRKGQ</sequence>
<evidence type="ECO:0000313" key="2">
    <source>
        <dbReference type="EMBL" id="KAF2219748.1"/>
    </source>
</evidence>
<feature type="region of interest" description="Disordered" evidence="1">
    <location>
        <begin position="335"/>
        <end position="374"/>
    </location>
</feature>
<keyword evidence="3" id="KW-1185">Reference proteome</keyword>
<dbReference type="EMBL" id="ML992515">
    <property type="protein sequence ID" value="KAF2219748.1"/>
    <property type="molecule type" value="Genomic_DNA"/>
</dbReference>
<dbReference type="OrthoDB" id="5427517at2759"/>
<proteinExistence type="predicted"/>
<protein>
    <submittedName>
        <fullName evidence="2">Uncharacterized protein</fullName>
    </submittedName>
</protein>
<evidence type="ECO:0000256" key="1">
    <source>
        <dbReference type="SAM" id="MobiDB-lite"/>
    </source>
</evidence>